<protein>
    <submittedName>
        <fullName evidence="2">Uncharacterized protein</fullName>
    </submittedName>
</protein>
<feature type="region of interest" description="Disordered" evidence="1">
    <location>
        <begin position="89"/>
        <end position="241"/>
    </location>
</feature>
<dbReference type="AlphaFoldDB" id="A0AAD7M6U2"/>
<reference evidence="2" key="1">
    <citation type="submission" date="2023-03" db="EMBL/GenBank/DDBJ databases">
        <title>Massive genome expansion in bonnet fungi (Mycena s.s.) driven by repeated elements and novel gene families across ecological guilds.</title>
        <authorList>
            <consortium name="Lawrence Berkeley National Laboratory"/>
            <person name="Harder C.B."/>
            <person name="Miyauchi S."/>
            <person name="Viragh M."/>
            <person name="Kuo A."/>
            <person name="Thoen E."/>
            <person name="Andreopoulos B."/>
            <person name="Lu D."/>
            <person name="Skrede I."/>
            <person name="Drula E."/>
            <person name="Henrissat B."/>
            <person name="Morin E."/>
            <person name="Kohler A."/>
            <person name="Barry K."/>
            <person name="LaButti K."/>
            <person name="Morin E."/>
            <person name="Salamov A."/>
            <person name="Lipzen A."/>
            <person name="Mereny Z."/>
            <person name="Hegedus B."/>
            <person name="Baldrian P."/>
            <person name="Stursova M."/>
            <person name="Weitz H."/>
            <person name="Taylor A."/>
            <person name="Grigoriev I.V."/>
            <person name="Nagy L.G."/>
            <person name="Martin F."/>
            <person name="Kauserud H."/>
        </authorList>
    </citation>
    <scope>NUCLEOTIDE SEQUENCE</scope>
    <source>
        <strain evidence="2">CBHHK067</strain>
    </source>
</reference>
<proteinExistence type="predicted"/>
<keyword evidence="3" id="KW-1185">Reference proteome</keyword>
<feature type="compositionally biased region" description="Low complexity" evidence="1">
    <location>
        <begin position="132"/>
        <end position="144"/>
    </location>
</feature>
<feature type="compositionally biased region" description="Pro residues" evidence="1">
    <location>
        <begin position="172"/>
        <end position="183"/>
    </location>
</feature>
<name>A0AAD7M6U2_MYCRO</name>
<dbReference type="EMBL" id="JARKIE010000011">
    <property type="protein sequence ID" value="KAJ7703960.1"/>
    <property type="molecule type" value="Genomic_DNA"/>
</dbReference>
<dbReference type="Proteomes" id="UP001221757">
    <property type="component" value="Unassembled WGS sequence"/>
</dbReference>
<feature type="compositionally biased region" description="Basic and acidic residues" evidence="1">
    <location>
        <begin position="218"/>
        <end position="228"/>
    </location>
</feature>
<evidence type="ECO:0000313" key="3">
    <source>
        <dbReference type="Proteomes" id="UP001221757"/>
    </source>
</evidence>
<accession>A0AAD7M6U2</accession>
<evidence type="ECO:0000256" key="1">
    <source>
        <dbReference type="SAM" id="MobiDB-lite"/>
    </source>
</evidence>
<feature type="compositionally biased region" description="Polar residues" evidence="1">
    <location>
        <begin position="108"/>
        <end position="126"/>
    </location>
</feature>
<evidence type="ECO:0000313" key="2">
    <source>
        <dbReference type="EMBL" id="KAJ7703960.1"/>
    </source>
</evidence>
<gene>
    <name evidence="2" type="ORF">B0H17DRAFT_1193891</name>
</gene>
<sequence>MAAKTLSTSTLSLKFMQNAHRAKNLAEVQLEKAEVKDDGEWEIAPEIRDAWGPETTQAVSYEASYLPFLFADDASSLTAKGRRAFKRGREVADEYQSVEGAAPAPLAASTSKSTGKLKSISSTGSTGRAGPKKAANANANNKAKGQSARQTIYDSAGVGADMRQNKNNSAPTPAPPPVAPPPNVFLKPAGVDEPAPAPAKPKTAPATDSPEPKPQGKRARDPVEAEGGKKKKKKKREEQTD</sequence>
<organism evidence="2 3">
    <name type="scientific">Mycena rosella</name>
    <name type="common">Pink bonnet</name>
    <name type="synonym">Agaricus rosellus</name>
    <dbReference type="NCBI Taxonomy" id="1033263"/>
    <lineage>
        <taxon>Eukaryota</taxon>
        <taxon>Fungi</taxon>
        <taxon>Dikarya</taxon>
        <taxon>Basidiomycota</taxon>
        <taxon>Agaricomycotina</taxon>
        <taxon>Agaricomycetes</taxon>
        <taxon>Agaricomycetidae</taxon>
        <taxon>Agaricales</taxon>
        <taxon>Marasmiineae</taxon>
        <taxon>Mycenaceae</taxon>
        <taxon>Mycena</taxon>
    </lineage>
</organism>
<comment type="caution">
    <text evidence="2">The sequence shown here is derived from an EMBL/GenBank/DDBJ whole genome shotgun (WGS) entry which is preliminary data.</text>
</comment>